<gene>
    <name evidence="6" type="ORF">NCCP691_04600</name>
</gene>
<dbReference type="SUPFAM" id="SSF51316">
    <property type="entry name" value="Mss4-like"/>
    <property type="match status" value="1"/>
</dbReference>
<reference evidence="6 7" key="1">
    <citation type="journal article" date="2022" name="Int. J. Syst. Evol. Microbiol.">
        <title>Noviherbaspirillum aridicola sp. nov., isolated from an arid soil in Pakistan.</title>
        <authorList>
            <person name="Khan I.U."/>
            <person name="Saqib M."/>
            <person name="Amin A."/>
            <person name="Hussain F."/>
            <person name="Li L."/>
            <person name="Liu Y.H."/>
            <person name="Fang B.Z."/>
            <person name="Ahmed I."/>
            <person name="Li W.J."/>
        </authorList>
    </citation>
    <scope>NUCLEOTIDE SEQUENCE [LARGE SCALE GENOMIC DNA]</scope>
    <source>
        <strain evidence="6 7">NCCP-691</strain>
    </source>
</reference>
<dbReference type="EMBL" id="BPMK01000002">
    <property type="protein sequence ID" value="GIZ50446.1"/>
    <property type="molecule type" value="Genomic_DNA"/>
</dbReference>
<evidence type="ECO:0000256" key="2">
    <source>
        <dbReference type="ARBA" id="ARBA00022723"/>
    </source>
</evidence>
<keyword evidence="3" id="KW-0862">Zinc</keyword>
<evidence type="ECO:0000256" key="3">
    <source>
        <dbReference type="ARBA" id="ARBA00022833"/>
    </source>
</evidence>
<feature type="domain" description="CENP-V/GFA" evidence="5">
    <location>
        <begin position="9"/>
        <end position="126"/>
    </location>
</feature>
<organism evidence="6 7">
    <name type="scientific">Noviherbaspirillum aridicola</name>
    <dbReference type="NCBI Taxonomy" id="2849687"/>
    <lineage>
        <taxon>Bacteria</taxon>
        <taxon>Pseudomonadati</taxon>
        <taxon>Pseudomonadota</taxon>
        <taxon>Betaproteobacteria</taxon>
        <taxon>Burkholderiales</taxon>
        <taxon>Oxalobacteraceae</taxon>
        <taxon>Noviherbaspirillum</taxon>
    </lineage>
</organism>
<dbReference type="RefSeq" id="WP_220806628.1">
    <property type="nucleotide sequence ID" value="NZ_BPMK01000002.1"/>
</dbReference>
<dbReference type="InterPro" id="IPR011057">
    <property type="entry name" value="Mss4-like_sf"/>
</dbReference>
<evidence type="ECO:0000256" key="4">
    <source>
        <dbReference type="ARBA" id="ARBA00023239"/>
    </source>
</evidence>
<keyword evidence="2" id="KW-0479">Metal-binding</keyword>
<comment type="similarity">
    <text evidence="1">Belongs to the Gfa family.</text>
</comment>
<evidence type="ECO:0000313" key="6">
    <source>
        <dbReference type="EMBL" id="GIZ50446.1"/>
    </source>
</evidence>
<evidence type="ECO:0000256" key="1">
    <source>
        <dbReference type="ARBA" id="ARBA00005495"/>
    </source>
</evidence>
<dbReference type="PROSITE" id="PS51891">
    <property type="entry name" value="CENP_V_GFA"/>
    <property type="match status" value="1"/>
</dbReference>
<dbReference type="Proteomes" id="UP000887222">
    <property type="component" value="Unassembled WGS sequence"/>
</dbReference>
<comment type="caution">
    <text evidence="6">The sequence shown here is derived from an EMBL/GenBank/DDBJ whole genome shotgun (WGS) entry which is preliminary data.</text>
</comment>
<protein>
    <submittedName>
        <fullName evidence="6">Aldehyde-activating protein</fullName>
    </submittedName>
</protein>
<dbReference type="PANTHER" id="PTHR33337:SF40">
    <property type="entry name" value="CENP-V_GFA DOMAIN-CONTAINING PROTEIN-RELATED"/>
    <property type="match status" value="1"/>
</dbReference>
<evidence type="ECO:0000313" key="7">
    <source>
        <dbReference type="Proteomes" id="UP000887222"/>
    </source>
</evidence>
<name>A0ABQ4PZX3_9BURK</name>
<keyword evidence="4" id="KW-0456">Lyase</keyword>
<dbReference type="Gene3D" id="3.90.1590.10">
    <property type="entry name" value="glutathione-dependent formaldehyde- activating enzyme (gfa)"/>
    <property type="match status" value="1"/>
</dbReference>
<evidence type="ECO:0000259" key="5">
    <source>
        <dbReference type="PROSITE" id="PS51891"/>
    </source>
</evidence>
<sequence length="147" mass="16064">MQLSIPVPFDGGCPCGAVRFRGEAVPVAMYNCHCPGCQKLSGAPFAPLVVLPLARVRMTGDLKRPAQAVRDDKHGERFCCARCGFPVLARSDAQAEVCMLNVMSVDDPSWFHPVADIWTAYAQPWVRLDRHIPKVHKSPPVLGGEVV</sequence>
<dbReference type="PANTHER" id="PTHR33337">
    <property type="entry name" value="GFA DOMAIN-CONTAINING PROTEIN"/>
    <property type="match status" value="1"/>
</dbReference>
<dbReference type="InterPro" id="IPR006913">
    <property type="entry name" value="CENP-V/GFA"/>
</dbReference>
<accession>A0ABQ4PZX3</accession>
<proteinExistence type="inferred from homology"/>
<keyword evidence="7" id="KW-1185">Reference proteome</keyword>
<dbReference type="Pfam" id="PF04828">
    <property type="entry name" value="GFA"/>
    <property type="match status" value="1"/>
</dbReference>